<dbReference type="RefSeq" id="WP_153864148.1">
    <property type="nucleotide sequence ID" value="NZ_WJQS01000018.1"/>
</dbReference>
<feature type="transmembrane region" description="Helical" evidence="7">
    <location>
        <begin position="208"/>
        <end position="233"/>
    </location>
</feature>
<keyword evidence="9" id="KW-1185">Reference proteome</keyword>
<dbReference type="PANTHER" id="PTHR30106">
    <property type="entry name" value="INNER MEMBRANE PROTEIN YEIH-RELATED"/>
    <property type="match status" value="1"/>
</dbReference>
<organism evidence="8 9">
    <name type="scientific">Fundicoccus ignavus</name>
    <dbReference type="NCBI Taxonomy" id="2664442"/>
    <lineage>
        <taxon>Bacteria</taxon>
        <taxon>Bacillati</taxon>
        <taxon>Bacillota</taxon>
        <taxon>Bacilli</taxon>
        <taxon>Lactobacillales</taxon>
        <taxon>Aerococcaceae</taxon>
        <taxon>Fundicoccus</taxon>
    </lineage>
</organism>
<evidence type="ECO:0000256" key="1">
    <source>
        <dbReference type="ARBA" id="ARBA00004651"/>
    </source>
</evidence>
<feature type="transmembrane region" description="Helical" evidence="7">
    <location>
        <begin position="121"/>
        <end position="143"/>
    </location>
</feature>
<evidence type="ECO:0000256" key="5">
    <source>
        <dbReference type="ARBA" id="ARBA00022989"/>
    </source>
</evidence>
<comment type="similarity">
    <text evidence="2">Belongs to the UPF0324 family.</text>
</comment>
<comment type="caution">
    <text evidence="8">The sequence shown here is derived from an EMBL/GenBank/DDBJ whole genome shotgun (WGS) entry which is preliminary data.</text>
</comment>
<evidence type="ECO:0000313" key="8">
    <source>
        <dbReference type="EMBL" id="MRI86499.1"/>
    </source>
</evidence>
<keyword evidence="3" id="KW-1003">Cell membrane</keyword>
<dbReference type="AlphaFoldDB" id="A0A6I2GMQ8"/>
<protein>
    <submittedName>
        <fullName evidence="8">Putative sulfate exporter family transporter</fullName>
    </submittedName>
</protein>
<feature type="transmembrane region" description="Helical" evidence="7">
    <location>
        <begin position="149"/>
        <end position="169"/>
    </location>
</feature>
<dbReference type="PANTHER" id="PTHR30106:SF1">
    <property type="entry name" value="UPF0324 MEMBRANE PROTEIN FN0533"/>
    <property type="match status" value="1"/>
</dbReference>
<evidence type="ECO:0000256" key="4">
    <source>
        <dbReference type="ARBA" id="ARBA00022692"/>
    </source>
</evidence>
<proteinExistence type="inferred from homology"/>
<evidence type="ECO:0000256" key="6">
    <source>
        <dbReference type="ARBA" id="ARBA00023136"/>
    </source>
</evidence>
<gene>
    <name evidence="8" type="ORF">GIY09_11650</name>
</gene>
<keyword evidence="6 7" id="KW-0472">Membrane</keyword>
<dbReference type="Proteomes" id="UP000430975">
    <property type="component" value="Unassembled WGS sequence"/>
</dbReference>
<keyword evidence="5 7" id="KW-1133">Transmembrane helix</keyword>
<feature type="transmembrane region" description="Helical" evidence="7">
    <location>
        <begin position="7"/>
        <end position="24"/>
    </location>
</feature>
<feature type="transmembrane region" description="Helical" evidence="7">
    <location>
        <begin position="90"/>
        <end position="109"/>
    </location>
</feature>
<dbReference type="EMBL" id="WJQS01000018">
    <property type="protein sequence ID" value="MRI86499.1"/>
    <property type="molecule type" value="Genomic_DNA"/>
</dbReference>
<accession>A0A6I2GMQ8</accession>
<feature type="transmembrane region" description="Helical" evidence="7">
    <location>
        <begin position="310"/>
        <end position="331"/>
    </location>
</feature>
<dbReference type="GO" id="GO:0005886">
    <property type="term" value="C:plasma membrane"/>
    <property type="evidence" value="ECO:0007669"/>
    <property type="project" value="UniProtKB-SubCell"/>
</dbReference>
<name>A0A6I2GMQ8_9LACT</name>
<feature type="transmembrane region" description="Helical" evidence="7">
    <location>
        <begin position="30"/>
        <end position="46"/>
    </location>
</feature>
<evidence type="ECO:0000256" key="7">
    <source>
        <dbReference type="SAM" id="Phobius"/>
    </source>
</evidence>
<sequence>MIQKKSYLSGVVLSAMIASAAYLINDLLPIDFLGATLLSLLLGMLLNPIIANYESFEPGISWSGKKILRYGIILGGISLSFSQVAQAGKYALVLLFFTIITAFGIGYVCHKVFKINWKLASLLSISTAICGGTAVATLGPTIQAKNRDIAYAISATFIFDIITVIAFPWIGHMLGLSDTGYGLWVGTSVNDTSSVVAAGYAFSDVAGVLATIVKLTRTLFIVPLVLIFSWVYAKKESTEKNKPKVNIVQIFPWFILGFLAVVAIRSTGLVPDLMVEQLTSLSKFFLSMALAAIGMQTSLKEVAGVGFKPMVAGVIIDTSVVIVALITQGLILRYL</sequence>
<dbReference type="Pfam" id="PF03601">
    <property type="entry name" value="Cons_hypoth698"/>
    <property type="match status" value="1"/>
</dbReference>
<evidence type="ECO:0000256" key="2">
    <source>
        <dbReference type="ARBA" id="ARBA00007977"/>
    </source>
</evidence>
<evidence type="ECO:0000313" key="9">
    <source>
        <dbReference type="Proteomes" id="UP000430975"/>
    </source>
</evidence>
<feature type="transmembrane region" description="Helical" evidence="7">
    <location>
        <begin position="245"/>
        <end position="264"/>
    </location>
</feature>
<keyword evidence="4 7" id="KW-0812">Transmembrane</keyword>
<dbReference type="InterPro" id="IPR018383">
    <property type="entry name" value="UPF0324_pro"/>
</dbReference>
<reference evidence="8 9" key="1">
    <citation type="submission" date="2019-11" db="EMBL/GenBank/DDBJ databases">
        <title>Characterisation of Fundicoccus ignavus gen. nov. sp. nov., a novel genus of the family Aerococcaceae isolated from bulk tank milk.</title>
        <authorList>
            <person name="Siebert A."/>
            <person name="Huptas C."/>
            <person name="Wenning M."/>
            <person name="Scherer S."/>
            <person name="Doll E.V."/>
        </authorList>
    </citation>
    <scope>NUCLEOTIDE SEQUENCE [LARGE SCALE GENOMIC DNA]</scope>
    <source>
        <strain evidence="8 9">WS4759</strain>
    </source>
</reference>
<comment type="subcellular location">
    <subcellularLocation>
        <location evidence="1">Cell membrane</location>
        <topology evidence="1">Multi-pass membrane protein</topology>
    </subcellularLocation>
</comment>
<evidence type="ECO:0000256" key="3">
    <source>
        <dbReference type="ARBA" id="ARBA00022475"/>
    </source>
</evidence>